<dbReference type="EMBL" id="CP018025">
    <property type="protein sequence ID" value="APD92473.1"/>
    <property type="molecule type" value="Genomic_DNA"/>
</dbReference>
<dbReference type="Proteomes" id="UP000182101">
    <property type="component" value="Plasmid pAMCP48-600"/>
</dbReference>
<accession>A0AAC9JIF2</accession>
<evidence type="ECO:0000313" key="2">
    <source>
        <dbReference type="EMBL" id="APD92473.1"/>
    </source>
</evidence>
<organism evidence="2 3">
    <name type="scientific">Alteromonas mediterranea</name>
    <dbReference type="NCBI Taxonomy" id="314275"/>
    <lineage>
        <taxon>Bacteria</taxon>
        <taxon>Pseudomonadati</taxon>
        <taxon>Pseudomonadota</taxon>
        <taxon>Gammaproteobacteria</taxon>
        <taxon>Alteromonadales</taxon>
        <taxon>Alteromonadaceae</taxon>
        <taxon>Alteromonas/Salinimonas group</taxon>
        <taxon>Alteromonas</taxon>
    </lineage>
</organism>
<keyword evidence="2" id="KW-0614">Plasmid</keyword>
<feature type="region of interest" description="Disordered" evidence="1">
    <location>
        <begin position="202"/>
        <end position="240"/>
    </location>
</feature>
<evidence type="ECO:0000256" key="1">
    <source>
        <dbReference type="SAM" id="MobiDB-lite"/>
    </source>
</evidence>
<dbReference type="AlphaFoldDB" id="A0AAC9JIF2"/>
<reference evidence="2 3" key="1">
    <citation type="submission" date="2016-11" db="EMBL/GenBank/DDBJ databases">
        <title>Networking in microbes: conjugative elements and plasmids in the genus Alteromonas.</title>
        <authorList>
            <person name="Lopez-Perez M."/>
            <person name="Ramon-Marco N."/>
            <person name="Rodriguez-Valera F."/>
        </authorList>
    </citation>
    <scope>NUCLEOTIDE SEQUENCE [LARGE SCALE GENOMIC DNA]</scope>
    <source>
        <strain evidence="2 3">CP48</strain>
        <plasmid evidence="3">pamcp48-600</plasmid>
    </source>
</reference>
<protein>
    <submittedName>
        <fullName evidence="2">Uncharacterized protein</fullName>
    </submittedName>
</protein>
<dbReference type="RefSeq" id="WP_071961098.1">
    <property type="nucleotide sequence ID" value="NZ_CP018025.1"/>
</dbReference>
<name>A0AAC9JIF2_9ALTE</name>
<gene>
    <name evidence="2" type="ORF">BM524_21460</name>
</gene>
<geneLocation type="plasmid" evidence="3">
    <name>pamcp48-600</name>
</geneLocation>
<sequence length="331" mass="37341">MNPFDNVELTSAQIKGLFATRKKMVPLLKEAQEKLLELPLREIIDPAQGISDFRRFATSEELQRIVMDVFKGDIIVDTKLIREKAAPAVVARVIVMTDEGMVPLTSSTASQPMNEMFGGRAVLVAESRAIRRALRELGLRAEFEIYDEEDRLMKSDAHKGQAVQSSTSKDNKHKLEAIDDFEDVDVVAEEDELALKGEKKAPKNISGASEKRTVKKSRATKVAKEKNVTALPESKTEDKGERLNLPLKEIEITVDYKHELWPDRKKTNYPSVLSKGVDNSRSLTGLPMAEFVQSVLGTERFKQKKAITFRSLKTLDLEKLYQYYVIEKGDL</sequence>
<evidence type="ECO:0000313" key="3">
    <source>
        <dbReference type="Proteomes" id="UP000182101"/>
    </source>
</evidence>
<proteinExistence type="predicted"/>